<feature type="transmembrane region" description="Helical" evidence="6">
    <location>
        <begin position="69"/>
        <end position="94"/>
    </location>
</feature>
<dbReference type="Proteomes" id="UP000824161">
    <property type="component" value="Unassembled WGS sequence"/>
</dbReference>
<evidence type="ECO:0000313" key="8">
    <source>
        <dbReference type="EMBL" id="HIT97877.1"/>
    </source>
</evidence>
<comment type="subcellular location">
    <subcellularLocation>
        <location evidence="1">Membrane</location>
        <topology evidence="1">Multi-pass membrane protein</topology>
    </subcellularLocation>
</comment>
<sequence length="141" mass="16535">MGFFQKNRHFIIYTIIGASCEVLDFCIFYVLMRTTDMHVLPAHVISVNSGLLCSFLMNTKINFRTPDKLIRRFFMFFAIAWVGLAFSSALMVFMVEYLHLYDVGSKIFTIILAGLYQYMMNKRFTYRIVKTTEKGIKNTFE</sequence>
<comment type="similarity">
    <text evidence="2">Belongs to the GtrA family.</text>
</comment>
<dbReference type="Pfam" id="PF04138">
    <property type="entry name" value="GtrA_DPMS_TM"/>
    <property type="match status" value="1"/>
</dbReference>
<evidence type="ECO:0000256" key="2">
    <source>
        <dbReference type="ARBA" id="ARBA00009399"/>
    </source>
</evidence>
<evidence type="ECO:0000256" key="4">
    <source>
        <dbReference type="ARBA" id="ARBA00022989"/>
    </source>
</evidence>
<keyword evidence="5 6" id="KW-0472">Membrane</keyword>
<accession>A0A9D1KTE1</accession>
<reference evidence="8" key="2">
    <citation type="journal article" date="2021" name="PeerJ">
        <title>Extensive microbial diversity within the chicken gut microbiome revealed by metagenomics and culture.</title>
        <authorList>
            <person name="Gilroy R."/>
            <person name="Ravi A."/>
            <person name="Getino M."/>
            <person name="Pursley I."/>
            <person name="Horton D.L."/>
            <person name="Alikhan N.F."/>
            <person name="Baker D."/>
            <person name="Gharbi K."/>
            <person name="Hall N."/>
            <person name="Watson M."/>
            <person name="Adriaenssens E.M."/>
            <person name="Foster-Nyarko E."/>
            <person name="Jarju S."/>
            <person name="Secka A."/>
            <person name="Antonio M."/>
            <person name="Oren A."/>
            <person name="Chaudhuri R.R."/>
            <person name="La Ragione R."/>
            <person name="Hildebrand F."/>
            <person name="Pallen M.J."/>
        </authorList>
    </citation>
    <scope>NUCLEOTIDE SEQUENCE</scope>
    <source>
        <strain evidence="8">1383</strain>
    </source>
</reference>
<evidence type="ECO:0000256" key="6">
    <source>
        <dbReference type="SAM" id="Phobius"/>
    </source>
</evidence>
<evidence type="ECO:0000259" key="7">
    <source>
        <dbReference type="Pfam" id="PF04138"/>
    </source>
</evidence>
<evidence type="ECO:0000256" key="1">
    <source>
        <dbReference type="ARBA" id="ARBA00004141"/>
    </source>
</evidence>
<feature type="transmembrane region" description="Helical" evidence="6">
    <location>
        <begin position="100"/>
        <end position="118"/>
    </location>
</feature>
<dbReference type="EMBL" id="DVLY01000081">
    <property type="protein sequence ID" value="HIT97877.1"/>
    <property type="molecule type" value="Genomic_DNA"/>
</dbReference>
<dbReference type="InterPro" id="IPR007267">
    <property type="entry name" value="GtrA_DPMS_TM"/>
</dbReference>
<evidence type="ECO:0000256" key="3">
    <source>
        <dbReference type="ARBA" id="ARBA00022692"/>
    </source>
</evidence>
<name>A0A9D1KTE1_9FLAO</name>
<feature type="domain" description="GtrA/DPMS transmembrane" evidence="7">
    <location>
        <begin position="13"/>
        <end position="125"/>
    </location>
</feature>
<dbReference type="AlphaFoldDB" id="A0A9D1KTE1"/>
<reference evidence="8" key="1">
    <citation type="submission" date="2020-10" db="EMBL/GenBank/DDBJ databases">
        <authorList>
            <person name="Gilroy R."/>
        </authorList>
    </citation>
    <scope>NUCLEOTIDE SEQUENCE</scope>
    <source>
        <strain evidence="8">1383</strain>
    </source>
</reference>
<gene>
    <name evidence="8" type="ORF">IAC44_03465</name>
</gene>
<evidence type="ECO:0000313" key="9">
    <source>
        <dbReference type="Proteomes" id="UP000824161"/>
    </source>
</evidence>
<evidence type="ECO:0000256" key="5">
    <source>
        <dbReference type="ARBA" id="ARBA00023136"/>
    </source>
</evidence>
<proteinExistence type="inferred from homology"/>
<dbReference type="PANTHER" id="PTHR38459">
    <property type="entry name" value="PROPHAGE BACTOPRENOL-LINKED GLUCOSE TRANSLOCASE HOMOLOG"/>
    <property type="match status" value="1"/>
</dbReference>
<organism evidence="8 9">
    <name type="scientific">Candidatus Merdimorpha stercoravium</name>
    <dbReference type="NCBI Taxonomy" id="2840863"/>
    <lineage>
        <taxon>Bacteria</taxon>
        <taxon>Pseudomonadati</taxon>
        <taxon>Bacteroidota</taxon>
        <taxon>Flavobacteriia</taxon>
        <taxon>Flavobacteriales</taxon>
        <taxon>Candidatus Merdimorpha</taxon>
    </lineage>
</organism>
<dbReference type="PANTHER" id="PTHR38459:SF1">
    <property type="entry name" value="PROPHAGE BACTOPRENOL-LINKED GLUCOSE TRANSLOCASE HOMOLOG"/>
    <property type="match status" value="1"/>
</dbReference>
<comment type="caution">
    <text evidence="8">The sequence shown here is derived from an EMBL/GenBank/DDBJ whole genome shotgun (WGS) entry which is preliminary data.</text>
</comment>
<dbReference type="GO" id="GO:0005886">
    <property type="term" value="C:plasma membrane"/>
    <property type="evidence" value="ECO:0007669"/>
    <property type="project" value="TreeGrafter"/>
</dbReference>
<dbReference type="GO" id="GO:0000271">
    <property type="term" value="P:polysaccharide biosynthetic process"/>
    <property type="evidence" value="ECO:0007669"/>
    <property type="project" value="InterPro"/>
</dbReference>
<feature type="transmembrane region" description="Helical" evidence="6">
    <location>
        <begin position="12"/>
        <end position="32"/>
    </location>
</feature>
<keyword evidence="3 6" id="KW-0812">Transmembrane</keyword>
<dbReference type="PROSITE" id="PS51257">
    <property type="entry name" value="PROKAR_LIPOPROTEIN"/>
    <property type="match status" value="1"/>
</dbReference>
<keyword evidence="4 6" id="KW-1133">Transmembrane helix</keyword>
<protein>
    <submittedName>
        <fullName evidence="8">GtrA family protein</fullName>
    </submittedName>
</protein>
<dbReference type="InterPro" id="IPR051401">
    <property type="entry name" value="GtrA_CellWall_Glycosyl"/>
</dbReference>